<comment type="similarity">
    <text evidence="2">Belongs to the G-protein coupled receptor Fz/Smo family.</text>
</comment>
<keyword evidence="5 11" id="KW-1133">Transmembrane helix</keyword>
<evidence type="ECO:0000256" key="2">
    <source>
        <dbReference type="ARBA" id="ARBA00008077"/>
    </source>
</evidence>
<feature type="region of interest" description="Disordered" evidence="10">
    <location>
        <begin position="530"/>
        <end position="602"/>
    </location>
</feature>
<feature type="transmembrane region" description="Helical" evidence="11">
    <location>
        <begin position="356"/>
        <end position="376"/>
    </location>
</feature>
<evidence type="ECO:0000256" key="1">
    <source>
        <dbReference type="ARBA" id="ARBA00004141"/>
    </source>
</evidence>
<evidence type="ECO:0000256" key="9">
    <source>
        <dbReference type="PROSITE-ProRule" id="PRU00090"/>
    </source>
</evidence>
<feature type="transmembrane region" description="Helical" evidence="11">
    <location>
        <begin position="271"/>
        <end position="291"/>
    </location>
</feature>
<dbReference type="Pfam" id="PF01534">
    <property type="entry name" value="Frizzled"/>
    <property type="match status" value="1"/>
</dbReference>
<feature type="disulfide bond" evidence="9">
    <location>
        <begin position="125"/>
        <end position="149"/>
    </location>
</feature>
<accession>A0A7J7JUJ3</accession>
<dbReference type="Proteomes" id="UP000593567">
    <property type="component" value="Unassembled WGS sequence"/>
</dbReference>
<dbReference type="SMART" id="SM00063">
    <property type="entry name" value="FRI"/>
    <property type="match status" value="1"/>
</dbReference>
<dbReference type="Gene3D" id="1.20.1070.10">
    <property type="entry name" value="Rhodopsin 7-helix transmembrane proteins"/>
    <property type="match status" value="1"/>
</dbReference>
<reference evidence="14" key="1">
    <citation type="submission" date="2020-06" db="EMBL/GenBank/DDBJ databases">
        <title>Draft genome of Bugula neritina, a colonial animal packing powerful symbionts and potential medicines.</title>
        <authorList>
            <person name="Rayko M."/>
        </authorList>
    </citation>
    <scope>NUCLEOTIDE SEQUENCE [LARGE SCALE GENOMIC DNA]</scope>
    <source>
        <strain evidence="14">Kwan_BN1</strain>
    </source>
</reference>
<dbReference type="GO" id="GO:0017147">
    <property type="term" value="F:Wnt-protein binding"/>
    <property type="evidence" value="ECO:0007669"/>
    <property type="project" value="TreeGrafter"/>
</dbReference>
<comment type="caution">
    <text evidence="9">Lacks conserved residue(s) required for the propagation of feature annotation.</text>
</comment>
<dbReference type="PROSITE" id="PS50261">
    <property type="entry name" value="G_PROTEIN_RECEP_F2_4"/>
    <property type="match status" value="1"/>
</dbReference>
<name>A0A7J7JUJ3_BUGNE</name>
<evidence type="ECO:0000256" key="4">
    <source>
        <dbReference type="ARBA" id="ARBA00022692"/>
    </source>
</evidence>
<evidence type="ECO:0000256" key="6">
    <source>
        <dbReference type="ARBA" id="ARBA00023136"/>
    </source>
</evidence>
<dbReference type="Gene3D" id="1.10.2000.10">
    <property type="entry name" value="Frizzled cysteine-rich domain"/>
    <property type="match status" value="1"/>
</dbReference>
<feature type="disulfide bond" evidence="9">
    <location>
        <begin position="121"/>
        <end position="162"/>
    </location>
</feature>
<dbReference type="GO" id="GO:0005886">
    <property type="term" value="C:plasma membrane"/>
    <property type="evidence" value="ECO:0007669"/>
    <property type="project" value="TreeGrafter"/>
</dbReference>
<evidence type="ECO:0000313" key="14">
    <source>
        <dbReference type="EMBL" id="KAF6029613.1"/>
    </source>
</evidence>
<keyword evidence="4 11" id="KW-0812">Transmembrane</keyword>
<evidence type="ECO:0000256" key="10">
    <source>
        <dbReference type="SAM" id="MobiDB-lite"/>
    </source>
</evidence>
<keyword evidence="7 9" id="KW-1015">Disulfide bond</keyword>
<dbReference type="InterPro" id="IPR036790">
    <property type="entry name" value="Frizzled_dom_sf"/>
</dbReference>
<dbReference type="GO" id="GO:0035567">
    <property type="term" value="P:non-canonical Wnt signaling pathway"/>
    <property type="evidence" value="ECO:0007669"/>
    <property type="project" value="TreeGrafter"/>
</dbReference>
<dbReference type="GO" id="GO:0042813">
    <property type="term" value="F:Wnt receptor activity"/>
    <property type="evidence" value="ECO:0007669"/>
    <property type="project" value="TreeGrafter"/>
</dbReference>
<keyword evidence="8" id="KW-0675">Receptor</keyword>
<evidence type="ECO:0000256" key="8">
    <source>
        <dbReference type="ARBA" id="ARBA00023170"/>
    </source>
</evidence>
<organism evidence="14 15">
    <name type="scientific">Bugula neritina</name>
    <name type="common">Brown bryozoan</name>
    <name type="synonym">Sertularia neritina</name>
    <dbReference type="NCBI Taxonomy" id="10212"/>
    <lineage>
        <taxon>Eukaryota</taxon>
        <taxon>Metazoa</taxon>
        <taxon>Spiralia</taxon>
        <taxon>Lophotrochozoa</taxon>
        <taxon>Bryozoa</taxon>
        <taxon>Gymnolaemata</taxon>
        <taxon>Cheilostomatida</taxon>
        <taxon>Flustrina</taxon>
        <taxon>Buguloidea</taxon>
        <taxon>Bugulidae</taxon>
        <taxon>Bugula</taxon>
    </lineage>
</organism>
<dbReference type="InterPro" id="IPR020067">
    <property type="entry name" value="Frizzled_dom"/>
</dbReference>
<proteinExistence type="inferred from homology"/>
<keyword evidence="15" id="KW-1185">Reference proteome</keyword>
<dbReference type="SUPFAM" id="SSF63501">
    <property type="entry name" value="Frizzled cysteine-rich domain"/>
    <property type="match status" value="1"/>
</dbReference>
<feature type="transmembrane region" description="Helical" evidence="11">
    <location>
        <begin position="396"/>
        <end position="426"/>
    </location>
</feature>
<evidence type="ECO:0000313" key="15">
    <source>
        <dbReference type="Proteomes" id="UP000593567"/>
    </source>
</evidence>
<feature type="compositionally biased region" description="Basic residues" evidence="10">
    <location>
        <begin position="573"/>
        <end position="585"/>
    </location>
</feature>
<feature type="transmembrane region" description="Helical" evidence="11">
    <location>
        <begin position="446"/>
        <end position="467"/>
    </location>
</feature>
<protein>
    <submittedName>
        <fullName evidence="14">FZD4</fullName>
    </submittedName>
</protein>
<keyword evidence="3" id="KW-0217">Developmental protein</keyword>
<dbReference type="SMART" id="SM01330">
    <property type="entry name" value="Frizzled"/>
    <property type="match status" value="1"/>
</dbReference>
<dbReference type="EMBL" id="VXIV02001802">
    <property type="protein sequence ID" value="KAF6029613.1"/>
    <property type="molecule type" value="Genomic_DNA"/>
</dbReference>
<evidence type="ECO:0000259" key="13">
    <source>
        <dbReference type="PROSITE" id="PS50261"/>
    </source>
</evidence>
<dbReference type="InterPro" id="IPR015526">
    <property type="entry name" value="Frizzled/SFRP"/>
</dbReference>
<dbReference type="PRINTS" id="PR00489">
    <property type="entry name" value="FRIZZLED"/>
</dbReference>
<dbReference type="AlphaFoldDB" id="A0A7J7JUJ3"/>
<dbReference type="InterPro" id="IPR017981">
    <property type="entry name" value="GPCR_2-like_7TM"/>
</dbReference>
<feature type="transmembrane region" description="Helical" evidence="11">
    <location>
        <begin position="237"/>
        <end position="259"/>
    </location>
</feature>
<comment type="subcellular location">
    <subcellularLocation>
        <location evidence="1">Membrane</location>
        <topology evidence="1">Multi-pass membrane protein</topology>
    </subcellularLocation>
</comment>
<dbReference type="Pfam" id="PF01392">
    <property type="entry name" value="Fz"/>
    <property type="match status" value="1"/>
</dbReference>
<comment type="caution">
    <text evidence="14">The sequence shown here is derived from an EMBL/GenBank/DDBJ whole genome shotgun (WGS) entry which is preliminary data.</text>
</comment>
<feature type="disulfide bond" evidence="9">
    <location>
        <begin position="94"/>
        <end position="132"/>
    </location>
</feature>
<feature type="compositionally biased region" description="Low complexity" evidence="10">
    <location>
        <begin position="560"/>
        <end position="572"/>
    </location>
</feature>
<keyword evidence="6 11" id="KW-0472">Membrane</keyword>
<dbReference type="GO" id="GO:0060070">
    <property type="term" value="P:canonical Wnt signaling pathway"/>
    <property type="evidence" value="ECO:0007669"/>
    <property type="project" value="TreeGrafter"/>
</dbReference>
<feature type="domain" description="FZ" evidence="12">
    <location>
        <begin position="41"/>
        <end position="165"/>
    </location>
</feature>
<dbReference type="PROSITE" id="PS50038">
    <property type="entry name" value="FZ"/>
    <property type="match status" value="1"/>
</dbReference>
<feature type="transmembrane region" description="Helical" evidence="11">
    <location>
        <begin position="319"/>
        <end position="344"/>
    </location>
</feature>
<dbReference type="InterPro" id="IPR000539">
    <property type="entry name" value="Frizzled/Smoothened_7TM"/>
</dbReference>
<evidence type="ECO:0000256" key="5">
    <source>
        <dbReference type="ARBA" id="ARBA00022989"/>
    </source>
</evidence>
<dbReference type="OrthoDB" id="5959102at2759"/>
<sequence>MGSFCRLQNTIFVFILSTSFYGSFIFADLDPAAFRFDTFDTPKRKCEPIIVDMCKDHLGYNFTGVPNLLNGETYTQQGSRDLLLTFKPLISHRCSSQLKMFLCTAYVPMCDTQVEQLIGPCRSVCENVKNRCEPYLKTYGHPWPAALNCSVFPASNTEESMCMEFPQEEDSDQDGGFDQTTRSQKRLTETVTLAPNQQCFWLRKPSAYVYVNTTGTCHPRCNVDILFTKGQKQYAEIWIAVWTSLCLLLSILTVATFLIDTSKFHYPIRPIIFLSLCYAMYSVGYLIRLIAGRESVTCDSDGTMTQGLDNTNCAAVFLLLYYFNSAAALWWVILSVTWLLTAGFKWSHDAIDLYTSYFHLVAWGIPAVKSIIIIVLRNVYSEELTGLCYVGSSNSSSILGFVIAPFTVYLLLGVTLLVAGYVVLFLHQKKNSGKSDERIEVLMVRVGIFGLLYTVAMTCHIACNFYEYANYPYWYTSSHATASVEIYSLKIASALLPGITSALCILSCNSLDTWTSISCMCSKDSTRNKTYQLSKNSNNNNSSRHYTPVMTHPNKQLTMSHSCGRTSSTSRTSKVRSQSHSHRYFHSPNSSQSLQHPEEYHV</sequence>
<evidence type="ECO:0000256" key="3">
    <source>
        <dbReference type="ARBA" id="ARBA00022473"/>
    </source>
</evidence>
<dbReference type="PANTHER" id="PTHR11309">
    <property type="entry name" value="FRIZZLED"/>
    <property type="match status" value="1"/>
</dbReference>
<evidence type="ECO:0000256" key="7">
    <source>
        <dbReference type="ARBA" id="ARBA00023157"/>
    </source>
</evidence>
<dbReference type="PANTHER" id="PTHR11309:SF23">
    <property type="entry name" value="FRIZZLED-4"/>
    <property type="match status" value="1"/>
</dbReference>
<gene>
    <name evidence="14" type="ORF">EB796_012077</name>
</gene>
<evidence type="ECO:0000259" key="12">
    <source>
        <dbReference type="PROSITE" id="PS50038"/>
    </source>
</evidence>
<evidence type="ECO:0000256" key="11">
    <source>
        <dbReference type="SAM" id="Phobius"/>
    </source>
</evidence>
<feature type="domain" description="G-protein coupled receptors family 2 profile 2" evidence="13">
    <location>
        <begin position="235"/>
        <end position="457"/>
    </location>
</feature>